<evidence type="ECO:0000313" key="2">
    <source>
        <dbReference type="EMBL" id="TKS13922.1"/>
    </source>
</evidence>
<name>A0A4U5QSE2_POPAL</name>
<organism evidence="2">
    <name type="scientific">Populus alba</name>
    <name type="common">White poplar</name>
    <dbReference type="NCBI Taxonomy" id="43335"/>
    <lineage>
        <taxon>Eukaryota</taxon>
        <taxon>Viridiplantae</taxon>
        <taxon>Streptophyta</taxon>
        <taxon>Embryophyta</taxon>
        <taxon>Tracheophyta</taxon>
        <taxon>Spermatophyta</taxon>
        <taxon>Magnoliopsida</taxon>
        <taxon>eudicotyledons</taxon>
        <taxon>Gunneridae</taxon>
        <taxon>Pentapetalae</taxon>
        <taxon>rosids</taxon>
        <taxon>fabids</taxon>
        <taxon>Malpighiales</taxon>
        <taxon>Salicaceae</taxon>
        <taxon>Saliceae</taxon>
        <taxon>Populus</taxon>
    </lineage>
</organism>
<protein>
    <submittedName>
        <fullName evidence="2">Uncharacterized protein</fullName>
    </submittedName>
</protein>
<feature type="region of interest" description="Disordered" evidence="1">
    <location>
        <begin position="1"/>
        <end position="84"/>
    </location>
</feature>
<gene>
    <name evidence="2" type="ORF">D5086_0000048570</name>
</gene>
<proteinExistence type="predicted"/>
<accession>A0A4U5QSE2</accession>
<reference evidence="2" key="1">
    <citation type="submission" date="2018-10" db="EMBL/GenBank/DDBJ databases">
        <title>Population genomic analysis revealed the cold adaptation of white poplar.</title>
        <authorList>
            <person name="Liu Y.-J."/>
        </authorList>
    </citation>
    <scope>NUCLEOTIDE SEQUENCE [LARGE SCALE GENOMIC DNA]</scope>
    <source>
        <strain evidence="2">PAL-ZL1</strain>
    </source>
</reference>
<evidence type="ECO:0000256" key="1">
    <source>
        <dbReference type="SAM" id="MobiDB-lite"/>
    </source>
</evidence>
<dbReference type="EMBL" id="RCHU01000120">
    <property type="protein sequence ID" value="TKS13922.1"/>
    <property type="molecule type" value="Genomic_DNA"/>
</dbReference>
<comment type="caution">
    <text evidence="2">The sequence shown here is derived from an EMBL/GenBank/DDBJ whole genome shotgun (WGS) entry which is preliminary data.</text>
</comment>
<sequence length="175" mass="20156">MSGAPVKRSHEEGGHSSSLKFPPHEDTGLNQGIPRTAETTGIENHDPRTDAREMYGEARRDSQSVKNEKDVRFESRGDDNKEVKYDREAHIEPKNDMKIEKDGFGPASSQVNWKGTKEYHRGKKIFGNLQVDMWILGIYHVEIPKALLRLERKLSVLRRGIMPKFMKQMEKIKLK</sequence>
<dbReference type="STRING" id="43335.A0A4U5QSE2"/>
<feature type="compositionally biased region" description="Basic and acidic residues" evidence="1">
    <location>
        <begin position="43"/>
        <end position="84"/>
    </location>
</feature>
<dbReference type="AlphaFoldDB" id="A0A4U5QSE2"/>